<reference evidence="1" key="1">
    <citation type="submission" date="2020-05" db="UniProtKB">
        <authorList>
            <consortium name="EnsemblMetazoa"/>
        </authorList>
    </citation>
    <scope>IDENTIFICATION</scope>
    <source>
        <strain evidence="1">TTRI</strain>
    </source>
</reference>
<sequence>MNKPFPICFGITLAFKGIRTSVGACDIRRPIGKLYSESRDGNGLLGNILAVLVPAGAGNDVSSCIILIEGAVSTPLPALAPSGDRVATLLLLGNERVSLGPDTVVMSCICDTGVSGGLSGVGEISGNNMLGGRTPLTLPPSEYVSRIILFDVHLQKTSADDSERGRRQASWSLFVAARCDIESMPV</sequence>
<keyword evidence="2" id="KW-1185">Reference proteome</keyword>
<evidence type="ECO:0000313" key="2">
    <source>
        <dbReference type="Proteomes" id="UP000078200"/>
    </source>
</evidence>
<organism evidence="1 2">
    <name type="scientific">Glossina austeni</name>
    <name type="common">Savannah tsetse fly</name>
    <dbReference type="NCBI Taxonomy" id="7395"/>
    <lineage>
        <taxon>Eukaryota</taxon>
        <taxon>Metazoa</taxon>
        <taxon>Ecdysozoa</taxon>
        <taxon>Arthropoda</taxon>
        <taxon>Hexapoda</taxon>
        <taxon>Insecta</taxon>
        <taxon>Pterygota</taxon>
        <taxon>Neoptera</taxon>
        <taxon>Endopterygota</taxon>
        <taxon>Diptera</taxon>
        <taxon>Brachycera</taxon>
        <taxon>Muscomorpha</taxon>
        <taxon>Hippoboscoidea</taxon>
        <taxon>Glossinidae</taxon>
        <taxon>Glossina</taxon>
    </lineage>
</organism>
<evidence type="ECO:0000313" key="1">
    <source>
        <dbReference type="EnsemblMetazoa" id="GAUT017872-PA"/>
    </source>
</evidence>
<dbReference type="EnsemblMetazoa" id="GAUT017872-RA">
    <property type="protein sequence ID" value="GAUT017872-PA"/>
    <property type="gene ID" value="GAUT017872"/>
</dbReference>
<dbReference type="VEuPathDB" id="VectorBase:GAUT017872"/>
<dbReference type="AlphaFoldDB" id="A0A1A9UWB4"/>
<accession>A0A1A9UWB4</accession>
<name>A0A1A9UWB4_GLOAU</name>
<protein>
    <submittedName>
        <fullName evidence="1">Uncharacterized protein</fullName>
    </submittedName>
</protein>
<dbReference type="Proteomes" id="UP000078200">
    <property type="component" value="Unassembled WGS sequence"/>
</dbReference>
<proteinExistence type="predicted"/>